<dbReference type="Gene3D" id="2.40.420.20">
    <property type="match status" value="1"/>
</dbReference>
<dbReference type="InterPro" id="IPR058792">
    <property type="entry name" value="Beta-barrel_RND_2"/>
</dbReference>
<evidence type="ECO:0000313" key="6">
    <source>
        <dbReference type="EMBL" id="OIR12295.1"/>
    </source>
</evidence>
<evidence type="ECO:0000259" key="5">
    <source>
        <dbReference type="Pfam" id="PF25973"/>
    </source>
</evidence>
<evidence type="ECO:0000259" key="4">
    <source>
        <dbReference type="Pfam" id="PF25954"/>
    </source>
</evidence>
<evidence type="ECO:0000256" key="2">
    <source>
        <dbReference type="ARBA" id="ARBA00022448"/>
    </source>
</evidence>
<name>A0A1J5SUY6_9ZZZZ</name>
<dbReference type="Gene3D" id="2.40.50.100">
    <property type="match status" value="1"/>
</dbReference>
<protein>
    <submittedName>
        <fullName evidence="6">Cobalt-zinc-cadmium resistance protein CzcB</fullName>
    </submittedName>
</protein>
<sequence>MNRTLFAMLLAFSIAISFSSHAAEKAPVKRTSASDEVYLAPNSPQFANLKVEPVIEITAPATEALNGKITFDENYTARISSPVLGRAVSIRAQIGDTVKAGQVLMIMDSPELGSALADARKADADLQLKRKAFERTNLLLGGGVIARKDQESSQADLSQAEAEAQRADARLKSLGAQRSGNQSYILRAPITGVVVDRQVNPSSEVRPDATTPLFTITNPDHLWASIDLPELDLGKIFKGQHLSIQVDAYPDEVFSGTVESIGVMVDPTTRRVTVRCSLQSKGKLKPEMYARITPLNSKNIKVIRLPNTALITEGLYNYVFAEVSPGHFKKRRISLSSQERDFVTVKNGLSVGEQVITTGAILMNSELAVSK</sequence>
<dbReference type="GO" id="GO:0015679">
    <property type="term" value="P:plasma membrane copper ion transport"/>
    <property type="evidence" value="ECO:0007669"/>
    <property type="project" value="TreeGrafter"/>
</dbReference>
<feature type="domain" description="CzcB-like barrel-sandwich hybrid" evidence="5">
    <location>
        <begin position="76"/>
        <end position="217"/>
    </location>
</feature>
<dbReference type="GO" id="GO:0016020">
    <property type="term" value="C:membrane"/>
    <property type="evidence" value="ECO:0007669"/>
    <property type="project" value="InterPro"/>
</dbReference>
<comment type="caution">
    <text evidence="6">The sequence shown here is derived from an EMBL/GenBank/DDBJ whole genome shotgun (WGS) entry which is preliminary data.</text>
</comment>
<dbReference type="EMBL" id="MLJW01000017">
    <property type="protein sequence ID" value="OIR12295.1"/>
    <property type="molecule type" value="Genomic_DNA"/>
</dbReference>
<keyword evidence="2" id="KW-0813">Transport</keyword>
<feature type="domain" description="CusB-like beta-barrel" evidence="4">
    <location>
        <begin position="222"/>
        <end position="293"/>
    </location>
</feature>
<dbReference type="NCBIfam" id="TIGR01730">
    <property type="entry name" value="RND_mfp"/>
    <property type="match status" value="1"/>
</dbReference>
<dbReference type="Gene3D" id="2.40.30.170">
    <property type="match status" value="1"/>
</dbReference>
<dbReference type="Pfam" id="PF25954">
    <property type="entry name" value="Beta-barrel_RND_2"/>
    <property type="match status" value="1"/>
</dbReference>
<feature type="coiled-coil region" evidence="3">
    <location>
        <begin position="150"/>
        <end position="177"/>
    </location>
</feature>
<dbReference type="InterPro" id="IPR051909">
    <property type="entry name" value="MFP_Cation_Efflux"/>
</dbReference>
<keyword evidence="3" id="KW-0175">Coiled coil</keyword>
<dbReference type="PANTHER" id="PTHR30097">
    <property type="entry name" value="CATION EFFLUX SYSTEM PROTEIN CUSB"/>
    <property type="match status" value="1"/>
</dbReference>
<proteinExistence type="inferred from homology"/>
<dbReference type="InterPro" id="IPR058647">
    <property type="entry name" value="BSH_CzcB-like"/>
</dbReference>
<comment type="similarity">
    <text evidence="1">Belongs to the membrane fusion protein (MFP) (TC 8.A.1) family.</text>
</comment>
<dbReference type="PANTHER" id="PTHR30097:SF4">
    <property type="entry name" value="SLR6042 PROTEIN"/>
    <property type="match status" value="1"/>
</dbReference>
<evidence type="ECO:0000256" key="3">
    <source>
        <dbReference type="SAM" id="Coils"/>
    </source>
</evidence>
<dbReference type="InterPro" id="IPR006143">
    <property type="entry name" value="RND_pump_MFP"/>
</dbReference>
<dbReference type="GO" id="GO:0030313">
    <property type="term" value="C:cell envelope"/>
    <property type="evidence" value="ECO:0007669"/>
    <property type="project" value="TreeGrafter"/>
</dbReference>
<evidence type="ECO:0000256" key="1">
    <source>
        <dbReference type="ARBA" id="ARBA00009477"/>
    </source>
</evidence>
<accession>A0A1J5SUY6</accession>
<organism evidence="6">
    <name type="scientific">mine drainage metagenome</name>
    <dbReference type="NCBI Taxonomy" id="410659"/>
    <lineage>
        <taxon>unclassified sequences</taxon>
        <taxon>metagenomes</taxon>
        <taxon>ecological metagenomes</taxon>
    </lineage>
</organism>
<dbReference type="FunFam" id="2.40.30.170:FF:000010">
    <property type="entry name" value="Efflux RND transporter periplasmic adaptor subunit"/>
    <property type="match status" value="1"/>
</dbReference>
<dbReference type="SUPFAM" id="SSF111369">
    <property type="entry name" value="HlyD-like secretion proteins"/>
    <property type="match status" value="1"/>
</dbReference>
<dbReference type="Gene3D" id="1.10.287.470">
    <property type="entry name" value="Helix hairpin bin"/>
    <property type="match status" value="1"/>
</dbReference>
<reference evidence="6" key="1">
    <citation type="submission" date="2016-10" db="EMBL/GenBank/DDBJ databases">
        <title>Sequence of Gallionella enrichment culture.</title>
        <authorList>
            <person name="Poehlein A."/>
            <person name="Muehling M."/>
            <person name="Daniel R."/>
        </authorList>
    </citation>
    <scope>NUCLEOTIDE SEQUENCE</scope>
</reference>
<dbReference type="AlphaFoldDB" id="A0A1J5SUY6"/>
<dbReference type="GO" id="GO:0060003">
    <property type="term" value="P:copper ion export"/>
    <property type="evidence" value="ECO:0007669"/>
    <property type="project" value="TreeGrafter"/>
</dbReference>
<dbReference type="Pfam" id="PF25973">
    <property type="entry name" value="BSH_CzcB"/>
    <property type="match status" value="1"/>
</dbReference>
<dbReference type="GO" id="GO:0022857">
    <property type="term" value="F:transmembrane transporter activity"/>
    <property type="evidence" value="ECO:0007669"/>
    <property type="project" value="InterPro"/>
</dbReference>
<gene>
    <name evidence="6" type="primary">czcB_3</name>
    <name evidence="6" type="ORF">GALL_59940</name>
</gene>